<comment type="similarity">
    <text evidence="1">Belongs to the glycosyltransferase 2 family. WaaE/KdtX subfamily.</text>
</comment>
<feature type="domain" description="Glycosyltransferase 2-like" evidence="2">
    <location>
        <begin position="8"/>
        <end position="130"/>
    </location>
</feature>
<proteinExistence type="inferred from homology"/>
<dbReference type="PANTHER" id="PTHR43630">
    <property type="entry name" value="POLY-BETA-1,6-N-ACETYL-D-GLUCOSAMINE SYNTHASE"/>
    <property type="match status" value="1"/>
</dbReference>
<dbReference type="CDD" id="cd02511">
    <property type="entry name" value="Beta4Glucosyltransferase"/>
    <property type="match status" value="1"/>
</dbReference>
<name>A0ABS9J2C9_9FLAO</name>
<keyword evidence="4" id="KW-1185">Reference proteome</keyword>
<dbReference type="Proteomes" id="UP000829517">
    <property type="component" value="Unassembled WGS sequence"/>
</dbReference>
<dbReference type="EMBL" id="JAETXX010000003">
    <property type="protein sequence ID" value="MCF8714574.1"/>
    <property type="molecule type" value="Genomic_DNA"/>
</dbReference>
<dbReference type="Gene3D" id="3.90.550.10">
    <property type="entry name" value="Spore Coat Polysaccharide Biosynthesis Protein SpsA, Chain A"/>
    <property type="match status" value="1"/>
</dbReference>
<dbReference type="PANTHER" id="PTHR43630:SF2">
    <property type="entry name" value="GLYCOSYLTRANSFERASE"/>
    <property type="match status" value="1"/>
</dbReference>
<accession>A0ABS9J2C9</accession>
<dbReference type="SUPFAM" id="SSF53448">
    <property type="entry name" value="Nucleotide-diphospho-sugar transferases"/>
    <property type="match status" value="1"/>
</dbReference>
<protein>
    <submittedName>
        <fullName evidence="3">Glycosyltransferase family 2 protein</fullName>
    </submittedName>
</protein>
<dbReference type="InterPro" id="IPR029044">
    <property type="entry name" value="Nucleotide-diphossugar_trans"/>
</dbReference>
<evidence type="ECO:0000259" key="2">
    <source>
        <dbReference type="Pfam" id="PF00535"/>
    </source>
</evidence>
<dbReference type="RefSeq" id="WP_236958538.1">
    <property type="nucleotide sequence ID" value="NZ_JAETXX010000003.1"/>
</dbReference>
<comment type="caution">
    <text evidence="3">The sequence shown here is derived from an EMBL/GenBank/DDBJ whole genome shotgun (WGS) entry which is preliminary data.</text>
</comment>
<sequence>MSTVKKLSAVIITYNEANYIKDCIESVLFADEIIVVDSFSTDGTWEYLESHPKVTAIQHPFEDFTKQKSYALSLAKNDWVYFFDADERVTPKLEKEINSIINNPESNDAYWNYRIFMFKNKRLYFSGWQTDKVYRLFKKSKCKFINERIVHETLKVNGSEGFLKEKLIHYSYKDYDDYKGKMLKYGRLKAKESFLKGKKWNIFQQFLRPSWKFFNHYIIRFGILDGTKGITICYLNALGVYERFRELKRLTKC</sequence>
<evidence type="ECO:0000313" key="4">
    <source>
        <dbReference type="Proteomes" id="UP000829517"/>
    </source>
</evidence>
<gene>
    <name evidence="3" type="ORF">JM658_06985</name>
</gene>
<dbReference type="InterPro" id="IPR001173">
    <property type="entry name" value="Glyco_trans_2-like"/>
</dbReference>
<dbReference type="Pfam" id="PF00535">
    <property type="entry name" value="Glycos_transf_2"/>
    <property type="match status" value="1"/>
</dbReference>
<reference evidence="3 4" key="1">
    <citation type="submission" date="2021-01" db="EMBL/GenBank/DDBJ databases">
        <title>Genome sequencing of Joostella atrarenae M1-2 (= KCTC 23194).</title>
        <authorList>
            <person name="Zakaria M.R."/>
            <person name="Lam M.Q."/>
            <person name="Chong C.S."/>
        </authorList>
    </citation>
    <scope>NUCLEOTIDE SEQUENCE [LARGE SCALE GENOMIC DNA]</scope>
    <source>
        <strain evidence="3 4">M1-2</strain>
    </source>
</reference>
<evidence type="ECO:0000313" key="3">
    <source>
        <dbReference type="EMBL" id="MCF8714574.1"/>
    </source>
</evidence>
<organism evidence="3 4">
    <name type="scientific">Joostella atrarenae</name>
    <dbReference type="NCBI Taxonomy" id="679257"/>
    <lineage>
        <taxon>Bacteria</taxon>
        <taxon>Pseudomonadati</taxon>
        <taxon>Bacteroidota</taxon>
        <taxon>Flavobacteriia</taxon>
        <taxon>Flavobacteriales</taxon>
        <taxon>Flavobacteriaceae</taxon>
        <taxon>Joostella</taxon>
    </lineage>
</organism>
<evidence type="ECO:0000256" key="1">
    <source>
        <dbReference type="ARBA" id="ARBA00038494"/>
    </source>
</evidence>